<evidence type="ECO:0000313" key="3">
    <source>
        <dbReference type="Proteomes" id="UP001172083"/>
    </source>
</evidence>
<evidence type="ECO:0000256" key="1">
    <source>
        <dbReference type="SAM" id="Coils"/>
    </source>
</evidence>
<gene>
    <name evidence="2" type="ORF">QQ020_11025</name>
</gene>
<dbReference type="InterPro" id="IPR019219">
    <property type="entry name" value="DUF2130"/>
</dbReference>
<dbReference type="RefSeq" id="WP_346757900.1">
    <property type="nucleotide sequence ID" value="NZ_JAUJEB010000001.1"/>
</dbReference>
<keyword evidence="3" id="KW-1185">Reference proteome</keyword>
<dbReference type="Pfam" id="PF09903">
    <property type="entry name" value="DUF2130"/>
    <property type="match status" value="1"/>
</dbReference>
<sequence length="424" mass="50263">MSNHKNIINCPNCHFEFPVEDAFFNQAEERIKKEYEKKLIDQAAAFNQQKQALANEREAFEKKKLRENEIFQERLVKKLQEEKLRLKEETASEFQQQIKMLQEENEQKKQENTTLKQKELDLLKKERQLKEEQAELELSVQRELSKKRDELAEEIRKKETEKNELKFKEYEKKLEDQRKHLEEMQRKVEQGSMQMQGEVQELAIEEWLMNKFPLDTISEIKKGVRGADCMQTVNTREKQNCGTIYYESKRTKDFQKIWIEKFKNDIRDKGANIGVLVTDTMPEDMDRMGLKEGIWICTFEEFKGLCFVLRESIIQISNTLVVQENKGDKMTMLYDFLTSNEFRLQIEGIVEGFTQMKQDLEKERRSIQGHWKRRETQIEKVLLNTNYMYSTIKGIAGNAIQSVEALELPDADPLSLEEGENEDV</sequence>
<protein>
    <submittedName>
        <fullName evidence="2">DUF2130 domain-containing protein</fullName>
    </submittedName>
</protein>
<dbReference type="EMBL" id="JAUJEB010000001">
    <property type="protein sequence ID" value="MDN5212583.1"/>
    <property type="molecule type" value="Genomic_DNA"/>
</dbReference>
<proteinExistence type="predicted"/>
<accession>A0ABT8L8M6</accession>
<reference evidence="2" key="1">
    <citation type="submission" date="2023-06" db="EMBL/GenBank/DDBJ databases">
        <title>Genomic of Agaribacillus aureum.</title>
        <authorList>
            <person name="Wang G."/>
        </authorList>
    </citation>
    <scope>NUCLEOTIDE SEQUENCE</scope>
    <source>
        <strain evidence="2">BMA12</strain>
    </source>
</reference>
<organism evidence="2 3">
    <name type="scientific">Agaribacillus aureus</name>
    <dbReference type="NCBI Taxonomy" id="3051825"/>
    <lineage>
        <taxon>Bacteria</taxon>
        <taxon>Pseudomonadati</taxon>
        <taxon>Bacteroidota</taxon>
        <taxon>Cytophagia</taxon>
        <taxon>Cytophagales</taxon>
        <taxon>Splendidivirgaceae</taxon>
        <taxon>Agaribacillus</taxon>
    </lineage>
</organism>
<dbReference type="Proteomes" id="UP001172083">
    <property type="component" value="Unassembled WGS sequence"/>
</dbReference>
<keyword evidence="1" id="KW-0175">Coiled coil</keyword>
<evidence type="ECO:0000313" key="2">
    <source>
        <dbReference type="EMBL" id="MDN5212583.1"/>
    </source>
</evidence>
<feature type="coiled-coil region" evidence="1">
    <location>
        <begin position="36"/>
        <end position="194"/>
    </location>
</feature>
<comment type="caution">
    <text evidence="2">The sequence shown here is derived from an EMBL/GenBank/DDBJ whole genome shotgun (WGS) entry which is preliminary data.</text>
</comment>
<name>A0ABT8L8M6_9BACT</name>